<dbReference type="Proteomes" id="UP000078046">
    <property type="component" value="Unassembled WGS sequence"/>
</dbReference>
<gene>
    <name evidence="2" type="ORF">A3Q56_06178</name>
</gene>
<feature type="transmembrane region" description="Helical" evidence="1">
    <location>
        <begin position="142"/>
        <end position="164"/>
    </location>
</feature>
<reference evidence="2 3" key="1">
    <citation type="submission" date="2016-04" db="EMBL/GenBank/DDBJ databases">
        <title>The genome of Intoshia linei affirms orthonectids as highly simplified spiralians.</title>
        <authorList>
            <person name="Mikhailov K.V."/>
            <person name="Slusarev G.S."/>
            <person name="Nikitin M.A."/>
            <person name="Logacheva M.D."/>
            <person name="Penin A."/>
            <person name="Aleoshin V."/>
            <person name="Panchin Y.V."/>
        </authorList>
    </citation>
    <scope>NUCLEOTIDE SEQUENCE [LARGE SCALE GENOMIC DNA]</scope>
    <source>
        <strain evidence="2">Intl2013</strain>
        <tissue evidence="2">Whole animal</tissue>
    </source>
</reference>
<feature type="transmembrane region" description="Helical" evidence="1">
    <location>
        <begin position="30"/>
        <end position="54"/>
    </location>
</feature>
<sequence length="368" mass="42770">MILLIFGIGLNVEAVIFNPFGVKDTKQGNVVIGAIFVAETLAYFGINGVLFYFTNFPTTQLKRLSYQTRMIIFESILFGTTILYYVVEYWSIHNALGYAPIRYMLLMINMSINTYFVVLIFIHTEYYTLSFLKDLKKEYIDFIQYGLLIVSNFLYTLHYSIILYDTSAKNVFHTTNNLKIFDNLNHSKDISSFENLSELVFSNYLSTSSTLYNKDVYLTDTGKTWGYFILMTTLVYIIHLPYWDMIKIEKFEVSSIKYTIIVIYFIAVQATAYFYLVNEHVVGFIFYTAISGALFGFYAALDYKAKLNPHLKNFLRRNRQLVFYIYIPINLLINMVATISSNGKSNYSKMTDVNTILMYKILINTFIG</sequence>
<proteinExistence type="predicted"/>
<feature type="transmembrane region" description="Helical" evidence="1">
    <location>
        <begin position="321"/>
        <end position="340"/>
    </location>
</feature>
<name>A0A177AVQ0_9BILA</name>
<keyword evidence="1" id="KW-0812">Transmembrane</keyword>
<protein>
    <submittedName>
        <fullName evidence="2">Uncharacterized protein</fullName>
    </submittedName>
</protein>
<organism evidence="2 3">
    <name type="scientific">Intoshia linei</name>
    <dbReference type="NCBI Taxonomy" id="1819745"/>
    <lineage>
        <taxon>Eukaryota</taxon>
        <taxon>Metazoa</taxon>
        <taxon>Spiralia</taxon>
        <taxon>Lophotrochozoa</taxon>
        <taxon>Mesozoa</taxon>
        <taxon>Orthonectida</taxon>
        <taxon>Rhopaluridae</taxon>
        <taxon>Intoshia</taxon>
    </lineage>
</organism>
<comment type="caution">
    <text evidence="2">The sequence shown here is derived from an EMBL/GenBank/DDBJ whole genome shotgun (WGS) entry which is preliminary data.</text>
</comment>
<feature type="transmembrane region" description="Helical" evidence="1">
    <location>
        <begin position="255"/>
        <end position="275"/>
    </location>
</feature>
<evidence type="ECO:0000313" key="3">
    <source>
        <dbReference type="Proteomes" id="UP000078046"/>
    </source>
</evidence>
<feature type="transmembrane region" description="Helical" evidence="1">
    <location>
        <begin position="99"/>
        <end position="122"/>
    </location>
</feature>
<evidence type="ECO:0000256" key="1">
    <source>
        <dbReference type="SAM" id="Phobius"/>
    </source>
</evidence>
<feature type="transmembrane region" description="Helical" evidence="1">
    <location>
        <begin position="281"/>
        <end position="301"/>
    </location>
</feature>
<dbReference type="AlphaFoldDB" id="A0A177AVQ0"/>
<accession>A0A177AVQ0</accession>
<feature type="transmembrane region" description="Helical" evidence="1">
    <location>
        <begin position="66"/>
        <end position="87"/>
    </location>
</feature>
<keyword evidence="1" id="KW-1133">Transmembrane helix</keyword>
<evidence type="ECO:0000313" key="2">
    <source>
        <dbReference type="EMBL" id="OAF66098.1"/>
    </source>
</evidence>
<keyword evidence="1" id="KW-0472">Membrane</keyword>
<dbReference type="EMBL" id="LWCA01001038">
    <property type="protein sequence ID" value="OAF66098.1"/>
    <property type="molecule type" value="Genomic_DNA"/>
</dbReference>
<keyword evidence="3" id="KW-1185">Reference proteome</keyword>
<feature type="transmembrane region" description="Helical" evidence="1">
    <location>
        <begin position="225"/>
        <end position="243"/>
    </location>
</feature>